<dbReference type="Gene3D" id="3.90.226.10">
    <property type="entry name" value="2-enoyl-CoA Hydratase, Chain A, domain 1"/>
    <property type="match status" value="1"/>
</dbReference>
<dbReference type="GO" id="GO:0051117">
    <property type="term" value="F:ATPase binding"/>
    <property type="evidence" value="ECO:0007669"/>
    <property type="project" value="TreeGrafter"/>
</dbReference>
<keyword evidence="4" id="KW-0645">Protease</keyword>
<dbReference type="NCBIfam" id="NF045542">
    <property type="entry name" value="Clp_rel_HeadMat"/>
    <property type="match status" value="1"/>
</dbReference>
<dbReference type="GO" id="GO:0009368">
    <property type="term" value="C:endopeptidase Clp complex"/>
    <property type="evidence" value="ECO:0007669"/>
    <property type="project" value="TreeGrafter"/>
</dbReference>
<dbReference type="PANTHER" id="PTHR10381:SF70">
    <property type="entry name" value="ATP-DEPENDENT CLP PROTEASE PROTEOLYTIC SUBUNIT"/>
    <property type="match status" value="1"/>
</dbReference>
<comment type="similarity">
    <text evidence="1">Belongs to the peptidase S14 family.</text>
</comment>
<dbReference type="Pfam" id="PF00574">
    <property type="entry name" value="CLP_protease"/>
    <property type="match status" value="1"/>
</dbReference>
<dbReference type="InterPro" id="IPR001907">
    <property type="entry name" value="ClpP"/>
</dbReference>
<evidence type="ECO:0000256" key="3">
    <source>
        <dbReference type="ARBA" id="ARBA00022801"/>
    </source>
</evidence>
<sequence>MNKFWSIKNLVNQDGTGQSELILYGDISDTSWWGDEITPREFASDLASCNGNDLTMRINSGGGDVFAAQAIHNMIKTYTGNVTAHIDGLCASAATIIACAADKVIMPSNALYMIHNPSVYLGDSFDADGLTKMANYLASVKQTIANVYLSRSDVLTDEQVNTLMDDETWLTADEAKSYGLIDEVDTAITDKAVMNNGMIIVNKVSCKYSAKNEAKIKQFLTSKEKPMTENQFMASLKGLLGISTNEPAENAAVTAERERVEALNALKGDNEVINRLVDVAVKEGKTVDEVTPFISAVNDIPATDNKVVDQIRQLVIDQMESGADQVAPQGASTPENNDAVAKASAIDEVVAFANAKKGGK</sequence>
<organism evidence="4">
    <name type="scientific">Caudovirales sp. ctikv1</name>
    <dbReference type="NCBI Taxonomy" id="2826781"/>
    <lineage>
        <taxon>Viruses</taxon>
        <taxon>Duplodnaviria</taxon>
        <taxon>Heunggongvirae</taxon>
        <taxon>Uroviricota</taxon>
        <taxon>Caudoviricetes</taxon>
    </lineage>
</organism>
<dbReference type="SUPFAM" id="SSF52096">
    <property type="entry name" value="ClpP/crotonase"/>
    <property type="match status" value="1"/>
</dbReference>
<dbReference type="InterPro" id="IPR029045">
    <property type="entry name" value="ClpP/crotonase-like_dom_sf"/>
</dbReference>
<keyword evidence="2" id="KW-0963">Cytoplasm</keyword>
<protein>
    <submittedName>
        <fullName evidence="4">ATP dependent Clp protease</fullName>
    </submittedName>
</protein>
<evidence type="ECO:0000313" key="4">
    <source>
        <dbReference type="EMBL" id="DAD88691.1"/>
    </source>
</evidence>
<dbReference type="InterPro" id="IPR023562">
    <property type="entry name" value="ClpP/TepA"/>
</dbReference>
<dbReference type="PRINTS" id="PR00127">
    <property type="entry name" value="CLPPROTEASEP"/>
</dbReference>
<evidence type="ECO:0000256" key="2">
    <source>
        <dbReference type="ARBA" id="ARBA00022490"/>
    </source>
</evidence>
<dbReference type="GO" id="GO:0006515">
    <property type="term" value="P:protein quality control for misfolded or incompletely synthesized proteins"/>
    <property type="evidence" value="ECO:0007669"/>
    <property type="project" value="TreeGrafter"/>
</dbReference>
<dbReference type="PANTHER" id="PTHR10381">
    <property type="entry name" value="ATP-DEPENDENT CLP PROTEASE PROTEOLYTIC SUBUNIT"/>
    <property type="match status" value="1"/>
</dbReference>
<accession>A0A8S5N3H4</accession>
<dbReference type="GO" id="GO:0004176">
    <property type="term" value="F:ATP-dependent peptidase activity"/>
    <property type="evidence" value="ECO:0007669"/>
    <property type="project" value="InterPro"/>
</dbReference>
<keyword evidence="3" id="KW-0378">Hydrolase</keyword>
<reference evidence="4" key="1">
    <citation type="journal article" date="2021" name="Proc. Natl. Acad. Sci. U.S.A.">
        <title>A Catalog of Tens of Thousands of Viruses from Human Metagenomes Reveals Hidden Associations with Chronic Diseases.</title>
        <authorList>
            <person name="Tisza M.J."/>
            <person name="Buck C.B."/>
        </authorList>
    </citation>
    <scope>NUCLEOTIDE SEQUENCE</scope>
    <source>
        <strain evidence="4">Ctikv1</strain>
    </source>
</reference>
<dbReference type="CDD" id="cd07016">
    <property type="entry name" value="S14_ClpP_1"/>
    <property type="match status" value="1"/>
</dbReference>
<evidence type="ECO:0000256" key="1">
    <source>
        <dbReference type="ARBA" id="ARBA00007039"/>
    </source>
</evidence>
<dbReference type="EMBL" id="BK015046">
    <property type="protein sequence ID" value="DAD88691.1"/>
    <property type="molecule type" value="Genomic_DNA"/>
</dbReference>
<proteinExistence type="inferred from homology"/>
<dbReference type="GO" id="GO:0004252">
    <property type="term" value="F:serine-type endopeptidase activity"/>
    <property type="evidence" value="ECO:0007669"/>
    <property type="project" value="InterPro"/>
</dbReference>
<name>A0A8S5N3H4_9CAUD</name>